<comment type="similarity">
    <text evidence="7">Belongs to the TIM14 family.</text>
</comment>
<dbReference type="Proteomes" id="UP001648503">
    <property type="component" value="Unassembled WGS sequence"/>
</dbReference>
<dbReference type="SMART" id="SM00271">
    <property type="entry name" value="DnaJ"/>
    <property type="match status" value="1"/>
</dbReference>
<evidence type="ECO:0000256" key="9">
    <source>
        <dbReference type="ARBA" id="ARBA00041716"/>
    </source>
</evidence>
<comment type="caution">
    <text evidence="11">The sequence shown here is derived from an EMBL/GenBank/DDBJ whole genome shotgun (WGS) entry which is preliminary data.</text>
</comment>
<keyword evidence="3" id="KW-0999">Mitochondrion inner membrane</keyword>
<dbReference type="CDD" id="cd06257">
    <property type="entry name" value="DnaJ"/>
    <property type="match status" value="1"/>
</dbReference>
<evidence type="ECO:0000256" key="2">
    <source>
        <dbReference type="ARBA" id="ARBA00022692"/>
    </source>
</evidence>
<keyword evidence="12" id="KW-1185">Reference proteome</keyword>
<dbReference type="SUPFAM" id="SSF46565">
    <property type="entry name" value="Chaperone J-domain"/>
    <property type="match status" value="1"/>
</dbReference>
<keyword evidence="4" id="KW-1133">Transmembrane helix</keyword>
<keyword evidence="5" id="KW-0496">Mitochondrion</keyword>
<organism evidence="11 12">
    <name type="scientific">Batrachochytrium salamandrivorans</name>
    <dbReference type="NCBI Taxonomy" id="1357716"/>
    <lineage>
        <taxon>Eukaryota</taxon>
        <taxon>Fungi</taxon>
        <taxon>Fungi incertae sedis</taxon>
        <taxon>Chytridiomycota</taxon>
        <taxon>Chytridiomycota incertae sedis</taxon>
        <taxon>Chytridiomycetes</taxon>
        <taxon>Rhizophydiales</taxon>
        <taxon>Rhizophydiales incertae sedis</taxon>
        <taxon>Batrachochytrium</taxon>
    </lineage>
</organism>
<sequence>MATAVLVGAGIAAAALAGRAALRAYKATSGLAGSTGEAMRGPGGRVFLRGGFESKMSRREAALLLGVKESAPKDKLKQAHRAIMLLNHPDRGGSPYLASKINEAKEMLEKGK</sequence>
<evidence type="ECO:0000256" key="8">
    <source>
        <dbReference type="ARBA" id="ARBA00040828"/>
    </source>
</evidence>
<comment type="subcellular location">
    <subcellularLocation>
        <location evidence="1">Mitochondrion inner membrane</location>
        <topology evidence="1">Single-pass membrane protein</topology>
    </subcellularLocation>
</comment>
<evidence type="ECO:0000259" key="10">
    <source>
        <dbReference type="PROSITE" id="PS50076"/>
    </source>
</evidence>
<dbReference type="PANTHER" id="PTHR12763">
    <property type="match status" value="1"/>
</dbReference>
<evidence type="ECO:0000256" key="7">
    <source>
        <dbReference type="ARBA" id="ARBA00038105"/>
    </source>
</evidence>
<evidence type="ECO:0000256" key="1">
    <source>
        <dbReference type="ARBA" id="ARBA00004434"/>
    </source>
</evidence>
<dbReference type="Gene3D" id="1.10.287.110">
    <property type="entry name" value="DnaJ domain"/>
    <property type="match status" value="1"/>
</dbReference>
<feature type="domain" description="J" evidence="10">
    <location>
        <begin position="60"/>
        <end position="112"/>
    </location>
</feature>
<protein>
    <recommendedName>
        <fullName evidence="8">Mitochondrial import inner membrane translocase subunit TIM14</fullName>
    </recommendedName>
    <alternativeName>
        <fullName evidence="9">Presequence translocated-associated motor subunit PAM18</fullName>
    </alternativeName>
</protein>
<gene>
    <name evidence="11" type="ORF">BASA50_000671</name>
</gene>
<keyword evidence="2" id="KW-0812">Transmembrane</keyword>
<evidence type="ECO:0000256" key="5">
    <source>
        <dbReference type="ARBA" id="ARBA00023128"/>
    </source>
</evidence>
<proteinExistence type="inferred from homology"/>
<dbReference type="EMBL" id="JAFCIX010000575">
    <property type="protein sequence ID" value="KAH6586206.1"/>
    <property type="molecule type" value="Genomic_DNA"/>
</dbReference>
<dbReference type="InterPro" id="IPR036869">
    <property type="entry name" value="J_dom_sf"/>
</dbReference>
<keyword evidence="6" id="KW-0472">Membrane</keyword>
<evidence type="ECO:0000313" key="11">
    <source>
        <dbReference type="EMBL" id="KAH6586206.1"/>
    </source>
</evidence>
<evidence type="ECO:0000256" key="3">
    <source>
        <dbReference type="ARBA" id="ARBA00022792"/>
    </source>
</evidence>
<dbReference type="InterPro" id="IPR001623">
    <property type="entry name" value="DnaJ_domain"/>
</dbReference>
<evidence type="ECO:0000256" key="6">
    <source>
        <dbReference type="ARBA" id="ARBA00023136"/>
    </source>
</evidence>
<dbReference type="PANTHER" id="PTHR12763:SF28">
    <property type="entry name" value="GEO10507P1-RELATED"/>
    <property type="match status" value="1"/>
</dbReference>
<name>A0ABQ8ET96_9FUNG</name>
<evidence type="ECO:0000256" key="4">
    <source>
        <dbReference type="ARBA" id="ARBA00022989"/>
    </source>
</evidence>
<dbReference type="PROSITE" id="PS50076">
    <property type="entry name" value="DNAJ_2"/>
    <property type="match status" value="1"/>
</dbReference>
<evidence type="ECO:0000313" key="12">
    <source>
        <dbReference type="Proteomes" id="UP001648503"/>
    </source>
</evidence>
<accession>A0ABQ8ET96</accession>
<reference evidence="11 12" key="1">
    <citation type="submission" date="2021-02" db="EMBL/GenBank/DDBJ databases">
        <title>Variation within the Batrachochytrium salamandrivorans European outbreak.</title>
        <authorList>
            <person name="Kelly M."/>
            <person name="Pasmans F."/>
            <person name="Shea T.P."/>
            <person name="Munoz J.F."/>
            <person name="Carranza S."/>
            <person name="Cuomo C.A."/>
            <person name="Martel A."/>
        </authorList>
    </citation>
    <scope>NUCLEOTIDE SEQUENCE [LARGE SCALE GENOMIC DNA]</scope>
    <source>
        <strain evidence="11 12">AMFP18/2</strain>
    </source>
</reference>